<keyword evidence="1" id="KW-0812">Transmembrane</keyword>
<reference evidence="2 3" key="1">
    <citation type="submission" date="2014-11" db="EMBL/GenBank/DDBJ databases">
        <title>Genome sequence of Pseudomonas tuomuerensis JCM 14085.</title>
        <authorList>
            <person name="Shin S.-K."/>
            <person name="Yi H."/>
        </authorList>
    </citation>
    <scope>NUCLEOTIDE SEQUENCE [LARGE SCALE GENOMIC DNA]</scope>
    <source>
        <strain evidence="2 3">JCM 14085</strain>
    </source>
</reference>
<sequence>MSFSSYLAAIADSDLFGLLAAYCLFIALVGLLERYRSTRTYRVMAFFGLMILPVLHGLGTYFLNQAPA</sequence>
<dbReference type="AlphaFoldDB" id="A0A0B3BT31"/>
<dbReference type="EMBL" id="JTAK01000002">
    <property type="protein sequence ID" value="KHO65795.1"/>
    <property type="molecule type" value="Genomic_DNA"/>
</dbReference>
<protein>
    <submittedName>
        <fullName evidence="2">Uncharacterized protein</fullName>
    </submittedName>
</protein>
<evidence type="ECO:0000313" key="3">
    <source>
        <dbReference type="Proteomes" id="UP000030980"/>
    </source>
</evidence>
<feature type="transmembrane region" description="Helical" evidence="1">
    <location>
        <begin position="6"/>
        <end position="31"/>
    </location>
</feature>
<evidence type="ECO:0000313" key="2">
    <source>
        <dbReference type="EMBL" id="KHO65795.1"/>
    </source>
</evidence>
<keyword evidence="1" id="KW-1133">Transmembrane helix</keyword>
<name>A0A0B3BT31_9PSED</name>
<gene>
    <name evidence="2" type="ORF">PT85_07060</name>
</gene>
<keyword evidence="3" id="KW-1185">Reference proteome</keyword>
<organism evidence="2 3">
    <name type="scientific">Pseudomonas flexibilis</name>
    <dbReference type="NCBI Taxonomy" id="706570"/>
    <lineage>
        <taxon>Bacteria</taxon>
        <taxon>Pseudomonadati</taxon>
        <taxon>Pseudomonadota</taxon>
        <taxon>Gammaproteobacteria</taxon>
        <taxon>Pseudomonadales</taxon>
        <taxon>Pseudomonadaceae</taxon>
        <taxon>Pseudomonas</taxon>
    </lineage>
</organism>
<accession>A0A0B3BT31</accession>
<comment type="caution">
    <text evidence="2">The sequence shown here is derived from an EMBL/GenBank/DDBJ whole genome shotgun (WGS) entry which is preliminary data.</text>
</comment>
<keyword evidence="1" id="KW-0472">Membrane</keyword>
<dbReference type="Proteomes" id="UP000030980">
    <property type="component" value="Unassembled WGS sequence"/>
</dbReference>
<feature type="transmembrane region" description="Helical" evidence="1">
    <location>
        <begin position="43"/>
        <end position="63"/>
    </location>
</feature>
<proteinExistence type="predicted"/>
<evidence type="ECO:0000256" key="1">
    <source>
        <dbReference type="SAM" id="Phobius"/>
    </source>
</evidence>